<reference evidence="4" key="1">
    <citation type="submission" date="2017-04" db="EMBL/GenBank/DDBJ databases">
        <authorList>
            <person name="Varghese N."/>
            <person name="Submissions S."/>
        </authorList>
    </citation>
    <scope>NUCLEOTIDE SEQUENCE [LARGE SCALE GENOMIC DNA]</scope>
    <source>
        <strain evidence="4">DSM 21500</strain>
    </source>
</reference>
<dbReference type="CDD" id="cd00118">
    <property type="entry name" value="LysM"/>
    <property type="match status" value="3"/>
</dbReference>
<evidence type="ECO:0000256" key="1">
    <source>
        <dbReference type="SAM" id="SignalP"/>
    </source>
</evidence>
<keyword evidence="4" id="KW-1185">Reference proteome</keyword>
<dbReference type="Proteomes" id="UP000243884">
    <property type="component" value="Unassembled WGS sequence"/>
</dbReference>
<dbReference type="OrthoDB" id="2136274at2"/>
<feature type="domain" description="LysM" evidence="2">
    <location>
        <begin position="40"/>
        <end position="84"/>
    </location>
</feature>
<accession>A0A1W1Z5D2</accession>
<evidence type="ECO:0000313" key="4">
    <source>
        <dbReference type="Proteomes" id="UP000243884"/>
    </source>
</evidence>
<dbReference type="SUPFAM" id="SSF54106">
    <property type="entry name" value="LysM domain"/>
    <property type="match status" value="3"/>
</dbReference>
<dbReference type="AlphaFoldDB" id="A0A1W1Z5D2"/>
<dbReference type="STRING" id="371602.SAMN04487984_1140"/>
<proteinExistence type="predicted"/>
<dbReference type="Pfam" id="PF01476">
    <property type="entry name" value="LysM"/>
    <property type="match status" value="3"/>
</dbReference>
<dbReference type="PROSITE" id="PS51782">
    <property type="entry name" value="LYSM"/>
    <property type="match status" value="3"/>
</dbReference>
<dbReference type="InterPro" id="IPR018392">
    <property type="entry name" value="LysM"/>
</dbReference>
<dbReference type="EMBL" id="FWXK01000006">
    <property type="protein sequence ID" value="SMC43677.1"/>
    <property type="molecule type" value="Genomic_DNA"/>
</dbReference>
<protein>
    <submittedName>
        <fullName evidence="3">LysM repeat-containing protein</fullName>
    </submittedName>
</protein>
<sequence length="297" mass="33615">MKRNQLIKKVGLGLLVASLLGVASLSSTDSANAQENTGFMTYQIQSGDYLYKIGKKFGVSVDQLMTWNHLKPGYMLHPGDVIKIKTDSSENDTTYTVQPGDSLWKISQKFNMSVAELKKLNGLGVVYMLHPGDTLKVIEQTTSDVPEDAQPLPKANAIPTNFDSYVVQPGDSLWKIANRFGISLGDLTAWNQLGLHPMLHPNDILTVKTDRLNWVTDSNNTDELTGFAFDKIQQANAWKYYAPEYTYQGKRIDNDTVQVDVYEDRPERILLDSSYRYNKKTNILYKMDWGMNEWIAQ</sequence>
<organism evidence="3 4">
    <name type="scientific">Aerococcus suis</name>
    <dbReference type="NCBI Taxonomy" id="371602"/>
    <lineage>
        <taxon>Bacteria</taxon>
        <taxon>Bacillati</taxon>
        <taxon>Bacillota</taxon>
        <taxon>Bacilli</taxon>
        <taxon>Lactobacillales</taxon>
        <taxon>Aerococcaceae</taxon>
        <taxon>Aerococcus</taxon>
    </lineage>
</organism>
<name>A0A1W1Z5D2_9LACT</name>
<dbReference type="InterPro" id="IPR036779">
    <property type="entry name" value="LysM_dom_sf"/>
</dbReference>
<dbReference type="PANTHER" id="PTHR33734:SF22">
    <property type="entry name" value="MEMBRANE-BOUND LYTIC MUREIN TRANSGLYCOSYLASE D"/>
    <property type="match status" value="1"/>
</dbReference>
<dbReference type="RefSeq" id="WP_084099262.1">
    <property type="nucleotide sequence ID" value="NZ_FWXK01000006.1"/>
</dbReference>
<evidence type="ECO:0000259" key="2">
    <source>
        <dbReference type="PROSITE" id="PS51782"/>
    </source>
</evidence>
<evidence type="ECO:0000313" key="3">
    <source>
        <dbReference type="EMBL" id="SMC43677.1"/>
    </source>
</evidence>
<feature type="signal peptide" evidence="1">
    <location>
        <begin position="1"/>
        <end position="33"/>
    </location>
</feature>
<keyword evidence="1" id="KW-0732">Signal</keyword>
<dbReference type="PANTHER" id="PTHR33734">
    <property type="entry name" value="LYSM DOMAIN-CONTAINING GPI-ANCHORED PROTEIN 2"/>
    <property type="match status" value="1"/>
</dbReference>
<dbReference type="SMART" id="SM00257">
    <property type="entry name" value="LysM"/>
    <property type="match status" value="3"/>
</dbReference>
<gene>
    <name evidence="3" type="ORF">SAMN04487984_1140</name>
</gene>
<dbReference type="Gene3D" id="3.10.350.10">
    <property type="entry name" value="LysM domain"/>
    <property type="match status" value="3"/>
</dbReference>
<feature type="domain" description="LysM" evidence="2">
    <location>
        <begin position="163"/>
        <end position="207"/>
    </location>
</feature>
<dbReference type="GO" id="GO:0008932">
    <property type="term" value="F:lytic endotransglycosylase activity"/>
    <property type="evidence" value="ECO:0007669"/>
    <property type="project" value="TreeGrafter"/>
</dbReference>
<feature type="chain" id="PRO_5013275185" evidence="1">
    <location>
        <begin position="34"/>
        <end position="297"/>
    </location>
</feature>
<feature type="domain" description="LysM" evidence="2">
    <location>
        <begin position="93"/>
        <end position="137"/>
    </location>
</feature>